<evidence type="ECO:0000256" key="1">
    <source>
        <dbReference type="ARBA" id="ARBA00005801"/>
    </source>
</evidence>
<reference evidence="4" key="2">
    <citation type="submission" date="2015-09" db="EMBL/GenBank/DDBJ databases">
        <title>Draft genome sequence of Mycobacterium neoaurum DSM 44074.</title>
        <authorList>
            <person name="Croce O."/>
            <person name="Robert C."/>
            <person name="Raoult D."/>
            <person name="Drancourt M."/>
        </authorList>
    </citation>
    <scope>NUCLEOTIDE SEQUENCE</scope>
    <source>
        <strain evidence="4">DSM 44074</strain>
    </source>
</reference>
<gene>
    <name evidence="4" type="ORF">BN1047_01942</name>
</gene>
<dbReference type="EMBL" id="LK021338">
    <property type="protein sequence ID" value="CDQ44066.1"/>
    <property type="molecule type" value="Genomic_DNA"/>
</dbReference>
<dbReference type="RefSeq" id="WP_030135239.1">
    <property type="nucleotide sequence ID" value="NZ_JAKNRE010000003.1"/>
</dbReference>
<evidence type="ECO:0000313" key="5">
    <source>
        <dbReference type="Proteomes" id="UP000028864"/>
    </source>
</evidence>
<dbReference type="GO" id="GO:0006465">
    <property type="term" value="P:signal peptide processing"/>
    <property type="evidence" value="ECO:0007669"/>
    <property type="project" value="TreeGrafter"/>
</dbReference>
<dbReference type="AlphaFoldDB" id="A0AAV2WIJ5"/>
<organism evidence="4 5">
    <name type="scientific">Mycolicibacterium neoaurum</name>
    <name type="common">Mycobacterium neoaurum</name>
    <dbReference type="NCBI Taxonomy" id="1795"/>
    <lineage>
        <taxon>Bacteria</taxon>
        <taxon>Bacillati</taxon>
        <taxon>Actinomycetota</taxon>
        <taxon>Actinomycetes</taxon>
        <taxon>Mycobacteriales</taxon>
        <taxon>Mycobacteriaceae</taxon>
        <taxon>Mycolicibacterium</taxon>
    </lineage>
</organism>
<evidence type="ECO:0000313" key="4">
    <source>
        <dbReference type="EMBL" id="CDQ44066.1"/>
    </source>
</evidence>
<dbReference type="InterPro" id="IPR000045">
    <property type="entry name" value="Prepilin_IV_endopep_pep"/>
</dbReference>
<keyword evidence="2" id="KW-0472">Membrane</keyword>
<dbReference type="GO" id="GO:0004190">
    <property type="term" value="F:aspartic-type endopeptidase activity"/>
    <property type="evidence" value="ECO:0007669"/>
    <property type="project" value="InterPro"/>
</dbReference>
<keyword evidence="2" id="KW-1133">Transmembrane helix</keyword>
<dbReference type="Proteomes" id="UP000028864">
    <property type="component" value="Unassembled WGS sequence"/>
</dbReference>
<evidence type="ECO:0000259" key="3">
    <source>
        <dbReference type="Pfam" id="PF01478"/>
    </source>
</evidence>
<feature type="domain" description="Prepilin type IV endopeptidase peptidase" evidence="3">
    <location>
        <begin position="6"/>
        <end position="107"/>
    </location>
</feature>
<feature type="transmembrane region" description="Helical" evidence="2">
    <location>
        <begin position="78"/>
        <end position="100"/>
    </location>
</feature>
<evidence type="ECO:0000256" key="2">
    <source>
        <dbReference type="SAM" id="Phobius"/>
    </source>
</evidence>
<name>A0AAV2WIJ5_MYCNE</name>
<protein>
    <submittedName>
        <fullName evidence="4">Prepilin signal peptidase PulO-like peptidase</fullName>
    </submittedName>
</protein>
<proteinExistence type="inferred from homology"/>
<dbReference type="Pfam" id="PF01478">
    <property type="entry name" value="Peptidase_A24"/>
    <property type="match status" value="1"/>
</dbReference>
<dbReference type="GO" id="GO:0005886">
    <property type="term" value="C:plasma membrane"/>
    <property type="evidence" value="ECO:0007669"/>
    <property type="project" value="TreeGrafter"/>
</dbReference>
<dbReference type="Gene3D" id="1.20.120.1220">
    <property type="match status" value="1"/>
</dbReference>
<dbReference type="PANTHER" id="PTHR30487:SF0">
    <property type="entry name" value="PREPILIN LEADER PEPTIDASE_N-METHYLTRANSFERASE-RELATED"/>
    <property type="match status" value="1"/>
</dbReference>
<feature type="transmembrane region" description="Helical" evidence="2">
    <location>
        <begin position="23"/>
        <end position="41"/>
    </location>
</feature>
<reference evidence="4" key="1">
    <citation type="submission" date="2014-05" db="EMBL/GenBank/DDBJ databases">
        <authorList>
            <person name="Urmite Genomes"/>
        </authorList>
    </citation>
    <scope>NUCLEOTIDE SEQUENCE</scope>
    <source>
        <strain evidence="4">DSM 44074</strain>
    </source>
</reference>
<keyword evidence="2" id="KW-0812">Transmembrane</keyword>
<sequence>MGWAAVGVWLTALTVYDLRQRRLPNMLTLPGALLVLCWAASCGRAAPALAGAVALFGSYLAIHLAVPGHLGAGDVKLALGVGALTGAFGIDVWALAALAAPLLTATWALTARLFGRTDPLAHGPAMCVASAVAVVSAVGWI</sequence>
<accession>A0AAV2WIJ5</accession>
<dbReference type="InterPro" id="IPR050882">
    <property type="entry name" value="Prepilin_peptidase/N-MTase"/>
</dbReference>
<feature type="transmembrane region" description="Helical" evidence="2">
    <location>
        <begin position="47"/>
        <end position="66"/>
    </location>
</feature>
<dbReference type="PANTHER" id="PTHR30487">
    <property type="entry name" value="TYPE 4 PREPILIN-LIKE PROTEINS LEADER PEPTIDE-PROCESSING ENZYME"/>
    <property type="match status" value="1"/>
</dbReference>
<comment type="similarity">
    <text evidence="1">Belongs to the peptidase A24 family.</text>
</comment>